<accession>A0A9D4TCU3</accession>
<comment type="caution">
    <text evidence="2">The sequence shown here is derived from an EMBL/GenBank/DDBJ whole genome shotgun (WGS) entry which is preliminary data.</text>
</comment>
<feature type="compositionally biased region" description="Basic and acidic residues" evidence="1">
    <location>
        <begin position="197"/>
        <end position="207"/>
    </location>
</feature>
<evidence type="ECO:0000313" key="3">
    <source>
        <dbReference type="Proteomes" id="UP000821837"/>
    </source>
</evidence>
<sequence>MKMPPCTCPHGARSWSREDALAWSDVSVREANICRRDPVERQRPRDLARTRLLPSRPADAEEPATFRLALLKQDPERSHDRQVKAQDDEAAPKTCKHAHLGVFTHHEDASLHVPAWREEKKKRRKGTGHVDRPDGARSWSREDALAWSDVSVREANICRRDPVERQRPRDLARTRLLPSRPADAEEPATFRLALLKQDPERSHDRQVKARTVSVAFP</sequence>
<proteinExistence type="predicted"/>
<feature type="compositionally biased region" description="Basic and acidic residues" evidence="1">
    <location>
        <begin position="37"/>
        <end position="49"/>
    </location>
</feature>
<reference evidence="2" key="2">
    <citation type="submission" date="2021-09" db="EMBL/GenBank/DDBJ databases">
        <authorList>
            <person name="Jia N."/>
            <person name="Wang J."/>
            <person name="Shi W."/>
            <person name="Du L."/>
            <person name="Sun Y."/>
            <person name="Zhan W."/>
            <person name="Jiang J."/>
            <person name="Wang Q."/>
            <person name="Zhang B."/>
            <person name="Ji P."/>
            <person name="Sakyi L.B."/>
            <person name="Cui X."/>
            <person name="Yuan T."/>
            <person name="Jiang B."/>
            <person name="Yang W."/>
            <person name="Lam T.T.-Y."/>
            <person name="Chang Q."/>
            <person name="Ding S."/>
            <person name="Wang X."/>
            <person name="Zhu J."/>
            <person name="Ruan X."/>
            <person name="Zhao L."/>
            <person name="Wei J."/>
            <person name="Que T."/>
            <person name="Du C."/>
            <person name="Cheng J."/>
            <person name="Dai P."/>
            <person name="Han X."/>
            <person name="Huang E."/>
            <person name="Gao Y."/>
            <person name="Liu J."/>
            <person name="Shao H."/>
            <person name="Ye R."/>
            <person name="Li L."/>
            <person name="Wei W."/>
            <person name="Wang X."/>
            <person name="Wang C."/>
            <person name="Huo Q."/>
            <person name="Li W."/>
            <person name="Guo W."/>
            <person name="Chen H."/>
            <person name="Chen S."/>
            <person name="Zhou L."/>
            <person name="Zhou L."/>
            <person name="Ni X."/>
            <person name="Tian J."/>
            <person name="Zhou Y."/>
            <person name="Sheng Y."/>
            <person name="Liu T."/>
            <person name="Pan Y."/>
            <person name="Xia L."/>
            <person name="Li J."/>
            <person name="Zhao F."/>
            <person name="Cao W."/>
        </authorList>
    </citation>
    <scope>NUCLEOTIDE SEQUENCE</scope>
    <source>
        <strain evidence="2">Rsan-2018</strain>
        <tissue evidence="2">Larvae</tissue>
    </source>
</reference>
<protein>
    <submittedName>
        <fullName evidence="2">Uncharacterized protein</fullName>
    </submittedName>
</protein>
<name>A0A9D4TCU3_RHISA</name>
<dbReference type="AlphaFoldDB" id="A0A9D4TCU3"/>
<feature type="region of interest" description="Disordered" evidence="1">
    <location>
        <begin position="37"/>
        <end position="64"/>
    </location>
</feature>
<evidence type="ECO:0000313" key="2">
    <source>
        <dbReference type="EMBL" id="KAH7985437.1"/>
    </source>
</evidence>
<dbReference type="Proteomes" id="UP000821837">
    <property type="component" value="Unassembled WGS sequence"/>
</dbReference>
<feature type="compositionally biased region" description="Basic and acidic residues" evidence="1">
    <location>
        <begin position="73"/>
        <end position="91"/>
    </location>
</feature>
<dbReference type="EMBL" id="JABSTV010000922">
    <property type="protein sequence ID" value="KAH7985437.1"/>
    <property type="molecule type" value="Genomic_DNA"/>
</dbReference>
<evidence type="ECO:0000256" key="1">
    <source>
        <dbReference type="SAM" id="MobiDB-lite"/>
    </source>
</evidence>
<feature type="region of interest" description="Disordered" evidence="1">
    <location>
        <begin position="165"/>
        <end position="217"/>
    </location>
</feature>
<gene>
    <name evidence="2" type="ORF">HPB52_025635</name>
</gene>
<reference evidence="2" key="1">
    <citation type="journal article" date="2020" name="Cell">
        <title>Large-Scale Comparative Analyses of Tick Genomes Elucidate Their Genetic Diversity and Vector Capacities.</title>
        <authorList>
            <consortium name="Tick Genome and Microbiome Consortium (TIGMIC)"/>
            <person name="Jia N."/>
            <person name="Wang J."/>
            <person name="Shi W."/>
            <person name="Du L."/>
            <person name="Sun Y."/>
            <person name="Zhan W."/>
            <person name="Jiang J.F."/>
            <person name="Wang Q."/>
            <person name="Zhang B."/>
            <person name="Ji P."/>
            <person name="Bell-Sakyi L."/>
            <person name="Cui X.M."/>
            <person name="Yuan T.T."/>
            <person name="Jiang B.G."/>
            <person name="Yang W.F."/>
            <person name="Lam T.T."/>
            <person name="Chang Q.C."/>
            <person name="Ding S.J."/>
            <person name="Wang X.J."/>
            <person name="Zhu J.G."/>
            <person name="Ruan X.D."/>
            <person name="Zhao L."/>
            <person name="Wei J.T."/>
            <person name="Ye R.Z."/>
            <person name="Que T.C."/>
            <person name="Du C.H."/>
            <person name="Zhou Y.H."/>
            <person name="Cheng J.X."/>
            <person name="Dai P.F."/>
            <person name="Guo W.B."/>
            <person name="Han X.H."/>
            <person name="Huang E.J."/>
            <person name="Li L.F."/>
            <person name="Wei W."/>
            <person name="Gao Y.C."/>
            <person name="Liu J.Z."/>
            <person name="Shao H.Z."/>
            <person name="Wang X."/>
            <person name="Wang C.C."/>
            <person name="Yang T.C."/>
            <person name="Huo Q.B."/>
            <person name="Li W."/>
            <person name="Chen H.Y."/>
            <person name="Chen S.E."/>
            <person name="Zhou L.G."/>
            <person name="Ni X.B."/>
            <person name="Tian J.H."/>
            <person name="Sheng Y."/>
            <person name="Liu T."/>
            <person name="Pan Y.S."/>
            <person name="Xia L.Y."/>
            <person name="Li J."/>
            <person name="Zhao F."/>
            <person name="Cao W.C."/>
        </authorList>
    </citation>
    <scope>NUCLEOTIDE SEQUENCE</scope>
    <source>
        <strain evidence="2">Rsan-2018</strain>
    </source>
</reference>
<feature type="region of interest" description="Disordered" evidence="1">
    <location>
        <begin position="73"/>
        <end position="92"/>
    </location>
</feature>
<feature type="region of interest" description="Disordered" evidence="1">
    <location>
        <begin position="118"/>
        <end position="137"/>
    </location>
</feature>
<keyword evidence="3" id="KW-1185">Reference proteome</keyword>
<organism evidence="2 3">
    <name type="scientific">Rhipicephalus sanguineus</name>
    <name type="common">Brown dog tick</name>
    <name type="synonym">Ixodes sanguineus</name>
    <dbReference type="NCBI Taxonomy" id="34632"/>
    <lineage>
        <taxon>Eukaryota</taxon>
        <taxon>Metazoa</taxon>
        <taxon>Ecdysozoa</taxon>
        <taxon>Arthropoda</taxon>
        <taxon>Chelicerata</taxon>
        <taxon>Arachnida</taxon>
        <taxon>Acari</taxon>
        <taxon>Parasitiformes</taxon>
        <taxon>Ixodida</taxon>
        <taxon>Ixodoidea</taxon>
        <taxon>Ixodidae</taxon>
        <taxon>Rhipicephalinae</taxon>
        <taxon>Rhipicephalus</taxon>
        <taxon>Rhipicephalus</taxon>
    </lineage>
</organism>
<feature type="compositionally biased region" description="Basic and acidic residues" evidence="1">
    <location>
        <begin position="128"/>
        <end position="137"/>
    </location>
</feature>